<dbReference type="SUPFAM" id="SSF56300">
    <property type="entry name" value="Metallo-dependent phosphatases"/>
    <property type="match status" value="1"/>
</dbReference>
<keyword evidence="5" id="KW-1185">Reference proteome</keyword>
<dbReference type="GO" id="GO:0004721">
    <property type="term" value="F:phosphoprotein phosphatase activity"/>
    <property type="evidence" value="ECO:0007669"/>
    <property type="project" value="TreeGrafter"/>
</dbReference>
<reference evidence="4 5" key="1">
    <citation type="submission" date="2018-12" db="EMBL/GenBank/DDBJ databases">
        <authorList>
            <person name="Tiukova I."/>
            <person name="Dainat J."/>
        </authorList>
    </citation>
    <scope>NUCLEOTIDE SEQUENCE [LARGE SCALE GENOMIC DNA]</scope>
</reference>
<evidence type="ECO:0000256" key="2">
    <source>
        <dbReference type="SAM" id="Phobius"/>
    </source>
</evidence>
<feature type="domain" description="Calcineurin-like phosphoesterase" evidence="3">
    <location>
        <begin position="264"/>
        <end position="506"/>
    </location>
</feature>
<dbReference type="GO" id="GO:0005737">
    <property type="term" value="C:cytoplasm"/>
    <property type="evidence" value="ECO:0007669"/>
    <property type="project" value="TreeGrafter"/>
</dbReference>
<keyword evidence="2" id="KW-0472">Membrane</keyword>
<dbReference type="Proteomes" id="UP000290900">
    <property type="component" value="Unassembled WGS sequence"/>
</dbReference>
<dbReference type="STRING" id="13370.A0A448YI80"/>
<organism evidence="4 5">
    <name type="scientific">Brettanomyces naardenensis</name>
    <name type="common">Yeast</name>
    <dbReference type="NCBI Taxonomy" id="13370"/>
    <lineage>
        <taxon>Eukaryota</taxon>
        <taxon>Fungi</taxon>
        <taxon>Dikarya</taxon>
        <taxon>Ascomycota</taxon>
        <taxon>Saccharomycotina</taxon>
        <taxon>Pichiomycetes</taxon>
        <taxon>Pichiales</taxon>
        <taxon>Pichiaceae</taxon>
        <taxon>Brettanomyces</taxon>
    </lineage>
</organism>
<dbReference type="CDD" id="cd07383">
    <property type="entry name" value="MPP_Dcr2"/>
    <property type="match status" value="1"/>
</dbReference>
<feature type="region of interest" description="Disordered" evidence="1">
    <location>
        <begin position="205"/>
        <end position="227"/>
    </location>
</feature>
<keyword evidence="2" id="KW-1133">Transmembrane helix</keyword>
<evidence type="ECO:0000313" key="4">
    <source>
        <dbReference type="EMBL" id="VEU20607.1"/>
    </source>
</evidence>
<protein>
    <submittedName>
        <fullName evidence="4">DEKNAAC101445</fullName>
    </submittedName>
</protein>
<dbReference type="FunCoup" id="A0A448YI80">
    <property type="interactions" value="62"/>
</dbReference>
<proteinExistence type="predicted"/>
<dbReference type="AlphaFoldDB" id="A0A448YI80"/>
<dbReference type="Pfam" id="PF00149">
    <property type="entry name" value="Metallophos"/>
    <property type="match status" value="1"/>
</dbReference>
<dbReference type="InterPro" id="IPR029052">
    <property type="entry name" value="Metallo-depent_PP-like"/>
</dbReference>
<evidence type="ECO:0000313" key="5">
    <source>
        <dbReference type="Proteomes" id="UP000290900"/>
    </source>
</evidence>
<dbReference type="PANTHER" id="PTHR32440:SF0">
    <property type="entry name" value="PHOSPHATASE DCR2-RELATED"/>
    <property type="match status" value="1"/>
</dbReference>
<dbReference type="PANTHER" id="PTHR32440">
    <property type="entry name" value="PHOSPHATASE DCR2-RELATED-RELATED"/>
    <property type="match status" value="1"/>
</dbReference>
<dbReference type="OrthoDB" id="783096at2759"/>
<evidence type="ECO:0000259" key="3">
    <source>
        <dbReference type="Pfam" id="PF00149"/>
    </source>
</evidence>
<dbReference type="EMBL" id="CAACVR010000005">
    <property type="protein sequence ID" value="VEU20607.1"/>
    <property type="molecule type" value="Genomic_DNA"/>
</dbReference>
<keyword evidence="2" id="KW-0812">Transmembrane</keyword>
<dbReference type="Gene3D" id="3.60.21.10">
    <property type="match status" value="1"/>
</dbReference>
<gene>
    <name evidence="4" type="ORF">BRENAR_LOCUS1342</name>
</gene>
<feature type="transmembrane region" description="Helical" evidence="2">
    <location>
        <begin position="24"/>
        <end position="46"/>
    </location>
</feature>
<sequence length="572" mass="65073">MLNLLRSSGLRSVRSFRFHLSKHILRMLIYLLISLLLSSIFVLVQYRNGAFSKQPYPLILNNDRAVTDIKFTTCYSILGRFPACKLSQSTRSSWSRVPKDILYGTSWYKQVFLDYRTIDVKDAKENNVKVINLVKIPDSVPANSHTAADGWFEVGSGSGLYFKKGLYNHQTTICSLDILFGSMAIDPRENWSLLTKPLWASRTARQSESQSVSPSSNSESSSLPVDPHIHDSEPYLSFRTQDLTVRDTTSYYRSLLKFNNDGKFKILQLADLHFVAGFGICRDPWPSLDPGEVCLADYRTTEFIEDVLDLEEPDFVVFTGDQVFGSESMDFETAIFKVVSPLIERKIPYAMVMGNHDSEGDLTRDQIYELLGDLPYSVSEAGPSDISGVGNYRLTVTNGDKKELIMYFLDSHSYAHSRIPGYDYLKEDQKDYVRKMHKKEGDIPMSMAFFHIPLPEYREFDKEDGEHRKLVGHYKEWCTAPIHNSNMYEVFKEIGVKVVSVGHDHCNDYCLDYEGMWLCYGGATGEGGYGGYGGTSRRVRVFEVDVGGSIRSWKRVEGDAEKTIDEMTLVEY</sequence>
<dbReference type="InterPro" id="IPR004843">
    <property type="entry name" value="Calcineurin-like_PHP"/>
</dbReference>
<name>A0A448YI80_BRENA</name>
<accession>A0A448YI80</accession>
<evidence type="ECO:0000256" key="1">
    <source>
        <dbReference type="SAM" id="MobiDB-lite"/>
    </source>
</evidence>
<feature type="compositionally biased region" description="Low complexity" evidence="1">
    <location>
        <begin position="206"/>
        <end position="225"/>
    </location>
</feature>
<dbReference type="InParanoid" id="A0A448YI80"/>